<proteinExistence type="predicted"/>
<dbReference type="InterPro" id="IPR036259">
    <property type="entry name" value="MFS_trans_sf"/>
</dbReference>
<dbReference type="Proteomes" id="UP001358417">
    <property type="component" value="Unassembled WGS sequence"/>
</dbReference>
<feature type="transmembrane region" description="Helical" evidence="5">
    <location>
        <begin position="436"/>
        <end position="458"/>
    </location>
</feature>
<organism evidence="6 7">
    <name type="scientific">Exophiala bonariae</name>
    <dbReference type="NCBI Taxonomy" id="1690606"/>
    <lineage>
        <taxon>Eukaryota</taxon>
        <taxon>Fungi</taxon>
        <taxon>Dikarya</taxon>
        <taxon>Ascomycota</taxon>
        <taxon>Pezizomycotina</taxon>
        <taxon>Eurotiomycetes</taxon>
        <taxon>Chaetothyriomycetidae</taxon>
        <taxon>Chaetothyriales</taxon>
        <taxon>Herpotrichiellaceae</taxon>
        <taxon>Exophiala</taxon>
    </lineage>
</organism>
<evidence type="ECO:0000256" key="5">
    <source>
        <dbReference type="SAM" id="Phobius"/>
    </source>
</evidence>
<feature type="transmembrane region" description="Helical" evidence="5">
    <location>
        <begin position="139"/>
        <end position="166"/>
    </location>
</feature>
<dbReference type="RefSeq" id="XP_064712339.1">
    <property type="nucleotide sequence ID" value="XM_064844479.1"/>
</dbReference>
<feature type="transmembrane region" description="Helical" evidence="5">
    <location>
        <begin position="209"/>
        <end position="229"/>
    </location>
</feature>
<dbReference type="AlphaFoldDB" id="A0AAV9NUA2"/>
<dbReference type="GO" id="GO:0022857">
    <property type="term" value="F:transmembrane transporter activity"/>
    <property type="evidence" value="ECO:0007669"/>
    <property type="project" value="InterPro"/>
</dbReference>
<evidence type="ECO:0000313" key="6">
    <source>
        <dbReference type="EMBL" id="KAK5065015.1"/>
    </source>
</evidence>
<comment type="caution">
    <text evidence="6">The sequence shown here is derived from an EMBL/GenBank/DDBJ whole genome shotgun (WGS) entry which is preliminary data.</text>
</comment>
<evidence type="ECO:0000256" key="1">
    <source>
        <dbReference type="ARBA" id="ARBA00004141"/>
    </source>
</evidence>
<keyword evidence="7" id="KW-1185">Reference proteome</keyword>
<keyword evidence="4 5" id="KW-0472">Membrane</keyword>
<dbReference type="PANTHER" id="PTHR23294">
    <property type="entry name" value="ET TRANSLATION PRODUCT-RELATED"/>
    <property type="match status" value="1"/>
</dbReference>
<evidence type="ECO:0000256" key="4">
    <source>
        <dbReference type="ARBA" id="ARBA00023136"/>
    </source>
</evidence>
<name>A0AAV9NUA2_9EURO</name>
<feature type="transmembrane region" description="Helical" evidence="5">
    <location>
        <begin position="268"/>
        <end position="288"/>
    </location>
</feature>
<dbReference type="PANTHER" id="PTHR23294:SF57">
    <property type="entry name" value="CINA C-TERMINAL DOMAIN-CONTAINING PROTEIN"/>
    <property type="match status" value="1"/>
</dbReference>
<sequence>MADADKDILAARVSAELKDSELSTRDSDEIQQQQAPLPRSKWVRWYRSTLFNVIIVGLISFTQPGIWNALNNTGAGGQQEPYLVNGANSLTFGIMVFGCSIFAVLANRFGLKPMLIIGTLGYAPYSAALYVNNRYGTEWFVLFGATTCGIAASALWATEGAIALGYPTVKDRGIYTGIWLGLRELGQLIGSSIQLSLNHKSAKTGKVGYNTYLVLIALQCLGLPLALLISPPGKAIRSDGTRVPDPTRAKLVTAEFKKIWKLLKRKQMFLLVPILVGYNWNGTYLSIYMTKYFSVRARTLGALTSGIAATIADLFWGWFLDWRIFSRPKAAKITWAVFATIMISLFAWQFANEKKYEDSPTKVTIDWLSPEFGRAFAVNVLFRFMNESHYIFVYWIVGTFFEDVETLTLSVGIIRSFESVGSCLSFGIGAAKISPMVNLIVAFVMFILCVPTTSYLTWQVPEHPKDIRKQLDGESTHTDDELDRAAV</sequence>
<evidence type="ECO:0008006" key="8">
    <source>
        <dbReference type="Google" id="ProtNLM"/>
    </source>
</evidence>
<keyword evidence="2 5" id="KW-0812">Transmembrane</keyword>
<dbReference type="Gene3D" id="1.20.1250.20">
    <property type="entry name" value="MFS general substrate transporter like domains"/>
    <property type="match status" value="1"/>
</dbReference>
<comment type="subcellular location">
    <subcellularLocation>
        <location evidence="1">Membrane</location>
        <topology evidence="1">Multi-pass membrane protein</topology>
    </subcellularLocation>
</comment>
<feature type="transmembrane region" description="Helical" evidence="5">
    <location>
        <begin position="300"/>
        <end position="321"/>
    </location>
</feature>
<dbReference type="InterPro" id="IPR051617">
    <property type="entry name" value="UNC-93-like_regulator"/>
</dbReference>
<keyword evidence="3 5" id="KW-1133">Transmembrane helix</keyword>
<evidence type="ECO:0000256" key="2">
    <source>
        <dbReference type="ARBA" id="ARBA00022692"/>
    </source>
</evidence>
<feature type="transmembrane region" description="Helical" evidence="5">
    <location>
        <begin position="49"/>
        <end position="70"/>
    </location>
</feature>
<accession>A0AAV9NUA2</accession>
<dbReference type="Pfam" id="PF07690">
    <property type="entry name" value="MFS_1"/>
    <property type="match status" value="1"/>
</dbReference>
<protein>
    <recommendedName>
        <fullName evidence="8">Major facilitator superfamily (MFS) profile domain-containing protein</fullName>
    </recommendedName>
</protein>
<dbReference type="EMBL" id="JAVRRD010000001">
    <property type="protein sequence ID" value="KAK5065015.1"/>
    <property type="molecule type" value="Genomic_DNA"/>
</dbReference>
<gene>
    <name evidence="6" type="ORF">LTR84_000850</name>
</gene>
<evidence type="ECO:0000313" key="7">
    <source>
        <dbReference type="Proteomes" id="UP001358417"/>
    </source>
</evidence>
<dbReference type="GO" id="GO:0016020">
    <property type="term" value="C:membrane"/>
    <property type="evidence" value="ECO:0007669"/>
    <property type="project" value="UniProtKB-SubCell"/>
</dbReference>
<dbReference type="SUPFAM" id="SSF103473">
    <property type="entry name" value="MFS general substrate transporter"/>
    <property type="match status" value="1"/>
</dbReference>
<feature type="transmembrane region" description="Helical" evidence="5">
    <location>
        <begin position="333"/>
        <end position="351"/>
    </location>
</feature>
<feature type="transmembrane region" description="Helical" evidence="5">
    <location>
        <begin position="114"/>
        <end position="133"/>
    </location>
</feature>
<feature type="transmembrane region" description="Helical" evidence="5">
    <location>
        <begin position="90"/>
        <end position="107"/>
    </location>
</feature>
<reference evidence="6 7" key="1">
    <citation type="submission" date="2023-08" db="EMBL/GenBank/DDBJ databases">
        <title>Black Yeasts Isolated from many extreme environments.</title>
        <authorList>
            <person name="Coleine C."/>
            <person name="Stajich J.E."/>
            <person name="Selbmann L."/>
        </authorList>
    </citation>
    <scope>NUCLEOTIDE SEQUENCE [LARGE SCALE GENOMIC DNA]</scope>
    <source>
        <strain evidence="6 7">CCFEE 5792</strain>
    </source>
</reference>
<dbReference type="GeneID" id="89969072"/>
<dbReference type="InterPro" id="IPR011701">
    <property type="entry name" value="MFS"/>
</dbReference>
<evidence type="ECO:0000256" key="3">
    <source>
        <dbReference type="ARBA" id="ARBA00022989"/>
    </source>
</evidence>